<dbReference type="PIRSF" id="PIRSF016020">
    <property type="entry name" value="PHexose_mutarotase"/>
    <property type="match status" value="1"/>
</dbReference>
<dbReference type="RefSeq" id="WP_125226531.1">
    <property type="nucleotide sequence ID" value="NZ_RQYT01000001.1"/>
</dbReference>
<dbReference type="InterPro" id="IPR011013">
    <property type="entry name" value="Gal_mutarotase_sf_dom"/>
</dbReference>
<dbReference type="GO" id="GO:0030246">
    <property type="term" value="F:carbohydrate binding"/>
    <property type="evidence" value="ECO:0007669"/>
    <property type="project" value="UniProtKB-UniRule"/>
</dbReference>
<sequence length="278" mass="30339">MATDDDLRAAGLRTIHGDTAEGAAVDLGATVLSWRPRDHDEVLFVSREALVAPGDEIHGGIPVCAPWFGRGRDGVTVPHIHGLVRWVPWRLARADPDRLAWELRQHDVAHLPGADAYPDDLTYRLEARFGTTLELRLTVTSPTTAFVLDEGLHVYLRVADVTACRVEGLEGATFRDFATGAAPDVEHEPVRFGHPVDRVYRHSGPATLVEGDRRVTVSQEGGSNVVVWNPGPGVDLLGFGEDEWRSMVCVEVGNVQQDAVVVEAGQQHTLTLRITVDS</sequence>
<keyword evidence="3 4" id="KW-0413">Isomerase</keyword>
<accession>A0A3P1X186</accession>
<dbReference type="EMBL" id="RQYT01000001">
    <property type="protein sequence ID" value="RRD51430.1"/>
    <property type="molecule type" value="Genomic_DNA"/>
</dbReference>
<feature type="active site" evidence="5">
    <location>
        <position position="153"/>
    </location>
</feature>
<evidence type="ECO:0000256" key="3">
    <source>
        <dbReference type="ARBA" id="ARBA00023235"/>
    </source>
</evidence>
<dbReference type="Gene3D" id="2.70.98.10">
    <property type="match status" value="1"/>
</dbReference>
<dbReference type="SUPFAM" id="SSF74650">
    <property type="entry name" value="Galactose mutarotase-like"/>
    <property type="match status" value="1"/>
</dbReference>
<proteinExistence type="inferred from homology"/>
<dbReference type="AlphaFoldDB" id="A0A3P1X186"/>
<protein>
    <recommendedName>
        <fullName evidence="4">Putative glucose-6-phosphate 1-epimerase</fullName>
        <ecNumber evidence="4">5.1.3.15</ecNumber>
    </recommendedName>
</protein>
<evidence type="ECO:0000256" key="1">
    <source>
        <dbReference type="ARBA" id="ARBA00001096"/>
    </source>
</evidence>
<dbReference type="PANTHER" id="PTHR11122:SF13">
    <property type="entry name" value="GLUCOSE-6-PHOSPHATE 1-EPIMERASE"/>
    <property type="match status" value="1"/>
</dbReference>
<dbReference type="GO" id="GO:0005975">
    <property type="term" value="P:carbohydrate metabolic process"/>
    <property type="evidence" value="ECO:0007669"/>
    <property type="project" value="InterPro"/>
</dbReference>
<comment type="similarity">
    <text evidence="2 4">Belongs to the glucose-6-phosphate 1-epimerase family.</text>
</comment>
<dbReference type="PANTHER" id="PTHR11122">
    <property type="entry name" value="APOSPORY-ASSOCIATED PROTEIN C-RELATED"/>
    <property type="match status" value="1"/>
</dbReference>
<evidence type="ECO:0000313" key="7">
    <source>
        <dbReference type="Proteomes" id="UP000280935"/>
    </source>
</evidence>
<dbReference type="Pfam" id="PF01263">
    <property type="entry name" value="Aldose_epim"/>
    <property type="match status" value="1"/>
</dbReference>
<comment type="catalytic activity">
    <reaction evidence="1">
        <text>alpha-D-glucose 6-phosphate = beta-D-glucose 6-phosphate</text>
        <dbReference type="Rhea" id="RHEA:16249"/>
        <dbReference type="ChEBI" id="CHEBI:58225"/>
        <dbReference type="ChEBI" id="CHEBI:58247"/>
        <dbReference type="EC" id="5.1.3.15"/>
    </reaction>
</comment>
<evidence type="ECO:0000313" key="6">
    <source>
        <dbReference type="EMBL" id="RRD51430.1"/>
    </source>
</evidence>
<gene>
    <name evidence="6" type="ORF">EII35_00665</name>
</gene>
<organism evidence="6 7">
    <name type="scientific">Arachnia propionica</name>
    <dbReference type="NCBI Taxonomy" id="1750"/>
    <lineage>
        <taxon>Bacteria</taxon>
        <taxon>Bacillati</taxon>
        <taxon>Actinomycetota</taxon>
        <taxon>Actinomycetes</taxon>
        <taxon>Propionibacteriales</taxon>
        <taxon>Propionibacteriaceae</taxon>
        <taxon>Arachnia</taxon>
    </lineage>
</organism>
<feature type="active site" evidence="5">
    <location>
        <position position="251"/>
    </location>
</feature>
<comment type="caution">
    <text evidence="6">The sequence shown here is derived from an EMBL/GenBank/DDBJ whole genome shotgun (WGS) entry which is preliminary data.</text>
</comment>
<dbReference type="OrthoDB" id="9790727at2"/>
<reference evidence="6 7" key="1">
    <citation type="submission" date="2018-11" db="EMBL/GenBank/DDBJ databases">
        <title>Genomes From Bacteria Associated with the Canine Oral Cavity: a Test Case for Automated Genome-Based Taxonomic Assignment.</title>
        <authorList>
            <person name="Coil D.A."/>
            <person name="Jospin G."/>
            <person name="Darling A.E."/>
            <person name="Wallis C."/>
            <person name="Davis I.J."/>
            <person name="Harris S."/>
            <person name="Eisen J.A."/>
            <person name="Holcombe L.J."/>
            <person name="O'Flynn C."/>
        </authorList>
    </citation>
    <scope>NUCLEOTIDE SEQUENCE [LARGE SCALE GENOMIC DNA]</scope>
    <source>
        <strain evidence="6 7">OH2822_COT-296</strain>
    </source>
</reference>
<dbReference type="InterPro" id="IPR025532">
    <property type="entry name" value="G6P_1-epimerase"/>
</dbReference>
<dbReference type="EC" id="5.1.3.15" evidence="4"/>
<dbReference type="GO" id="GO:0047938">
    <property type="term" value="F:glucose-6-phosphate 1-epimerase activity"/>
    <property type="evidence" value="ECO:0007669"/>
    <property type="project" value="UniProtKB-UniRule"/>
</dbReference>
<dbReference type="InterPro" id="IPR008183">
    <property type="entry name" value="Aldose_1/G6P_1-epimerase"/>
</dbReference>
<evidence type="ECO:0000256" key="4">
    <source>
        <dbReference type="PIRNR" id="PIRNR016020"/>
    </source>
</evidence>
<name>A0A3P1X186_9ACTN</name>
<evidence type="ECO:0000256" key="2">
    <source>
        <dbReference type="ARBA" id="ARBA00005866"/>
    </source>
</evidence>
<dbReference type="Proteomes" id="UP000280935">
    <property type="component" value="Unassembled WGS sequence"/>
</dbReference>
<dbReference type="InterPro" id="IPR014718">
    <property type="entry name" value="GH-type_carb-bd"/>
</dbReference>
<evidence type="ECO:0000256" key="5">
    <source>
        <dbReference type="PIRSR" id="PIRSR016020-1"/>
    </source>
</evidence>